<accession>A0AA39P2X6</accession>
<gene>
    <name evidence="2" type="ORF">EDD18DRAFT_1383261</name>
</gene>
<evidence type="ECO:0000313" key="3">
    <source>
        <dbReference type="Proteomes" id="UP001175228"/>
    </source>
</evidence>
<evidence type="ECO:0000313" key="2">
    <source>
        <dbReference type="EMBL" id="KAK0476590.1"/>
    </source>
</evidence>
<keyword evidence="3" id="KW-1185">Reference proteome</keyword>
<comment type="caution">
    <text evidence="2">The sequence shown here is derived from an EMBL/GenBank/DDBJ whole genome shotgun (WGS) entry which is preliminary data.</text>
</comment>
<sequence>MSSVTGHFDDMRLLKETPSPPLQCEGDAISGSEVRKEETPLLVLRCARKDNNQCDWHFFYRSGDTLVCYRSHCIGASSFLPHATAHTWTAFSPRKTRSMPKARKSDTQKKVRAAKAGKESRGASPEDSIQVIPHLRSLSACPKFPEYDLANNDKMDEDTEPRDEKRIFAKYETLFRPHCGGPPYILDVDGTADQLETIHPSIGTDVVEPKEYRLRPATW</sequence>
<feature type="region of interest" description="Disordered" evidence="1">
    <location>
        <begin position="91"/>
        <end position="128"/>
    </location>
</feature>
<name>A0AA39P2X6_9AGAR</name>
<dbReference type="Proteomes" id="UP001175228">
    <property type="component" value="Unassembled WGS sequence"/>
</dbReference>
<reference evidence="2" key="1">
    <citation type="submission" date="2023-06" db="EMBL/GenBank/DDBJ databases">
        <authorList>
            <consortium name="Lawrence Berkeley National Laboratory"/>
            <person name="Ahrendt S."/>
            <person name="Sahu N."/>
            <person name="Indic B."/>
            <person name="Wong-Bajracharya J."/>
            <person name="Merenyi Z."/>
            <person name="Ke H.-M."/>
            <person name="Monk M."/>
            <person name="Kocsube S."/>
            <person name="Drula E."/>
            <person name="Lipzen A."/>
            <person name="Balint B."/>
            <person name="Henrissat B."/>
            <person name="Andreopoulos B."/>
            <person name="Martin F.M."/>
            <person name="Harder C.B."/>
            <person name="Rigling D."/>
            <person name="Ford K.L."/>
            <person name="Foster G.D."/>
            <person name="Pangilinan J."/>
            <person name="Papanicolaou A."/>
            <person name="Barry K."/>
            <person name="LaButti K."/>
            <person name="Viragh M."/>
            <person name="Koriabine M."/>
            <person name="Yan M."/>
            <person name="Riley R."/>
            <person name="Champramary S."/>
            <person name="Plett K.L."/>
            <person name="Tsai I.J."/>
            <person name="Slot J."/>
            <person name="Sipos G."/>
            <person name="Plett J."/>
            <person name="Nagy L.G."/>
            <person name="Grigoriev I.V."/>
        </authorList>
    </citation>
    <scope>NUCLEOTIDE SEQUENCE</scope>
    <source>
        <strain evidence="2">HWK02</strain>
    </source>
</reference>
<organism evidence="2 3">
    <name type="scientific">Armillaria luteobubalina</name>
    <dbReference type="NCBI Taxonomy" id="153913"/>
    <lineage>
        <taxon>Eukaryota</taxon>
        <taxon>Fungi</taxon>
        <taxon>Dikarya</taxon>
        <taxon>Basidiomycota</taxon>
        <taxon>Agaricomycotina</taxon>
        <taxon>Agaricomycetes</taxon>
        <taxon>Agaricomycetidae</taxon>
        <taxon>Agaricales</taxon>
        <taxon>Marasmiineae</taxon>
        <taxon>Physalacriaceae</taxon>
        <taxon>Armillaria</taxon>
    </lineage>
</organism>
<dbReference type="EMBL" id="JAUEPU010000124">
    <property type="protein sequence ID" value="KAK0476590.1"/>
    <property type="molecule type" value="Genomic_DNA"/>
</dbReference>
<proteinExistence type="predicted"/>
<evidence type="ECO:0000256" key="1">
    <source>
        <dbReference type="SAM" id="MobiDB-lite"/>
    </source>
</evidence>
<dbReference type="AlphaFoldDB" id="A0AA39P2X6"/>
<protein>
    <submittedName>
        <fullName evidence="2">Uncharacterized protein</fullName>
    </submittedName>
</protein>
<feature type="region of interest" description="Disordered" evidence="1">
    <location>
        <begin position="1"/>
        <end position="30"/>
    </location>
</feature>